<reference evidence="2" key="1">
    <citation type="journal article" date="2023" name="Nat. Plants">
        <title>Single-cell RNA sequencing provides a high-resolution roadmap for understanding the multicellular compartmentation of specialized metabolism.</title>
        <authorList>
            <person name="Sun S."/>
            <person name="Shen X."/>
            <person name="Li Y."/>
            <person name="Li Y."/>
            <person name="Wang S."/>
            <person name="Li R."/>
            <person name="Zhang H."/>
            <person name="Shen G."/>
            <person name="Guo B."/>
            <person name="Wei J."/>
            <person name="Xu J."/>
            <person name="St-Pierre B."/>
            <person name="Chen S."/>
            <person name="Sun C."/>
        </authorList>
    </citation>
    <scope>NUCLEOTIDE SEQUENCE [LARGE SCALE GENOMIC DNA]</scope>
</reference>
<gene>
    <name evidence="1" type="ORF">M9H77_12849</name>
</gene>
<name>A0ACC0BIH3_CATRO</name>
<protein>
    <submittedName>
        <fullName evidence="1">Uncharacterized protein</fullName>
    </submittedName>
</protein>
<dbReference type="Proteomes" id="UP001060085">
    <property type="component" value="Linkage Group LG03"/>
</dbReference>
<proteinExistence type="predicted"/>
<keyword evidence="2" id="KW-1185">Reference proteome</keyword>
<organism evidence="1 2">
    <name type="scientific">Catharanthus roseus</name>
    <name type="common">Madagascar periwinkle</name>
    <name type="synonym">Vinca rosea</name>
    <dbReference type="NCBI Taxonomy" id="4058"/>
    <lineage>
        <taxon>Eukaryota</taxon>
        <taxon>Viridiplantae</taxon>
        <taxon>Streptophyta</taxon>
        <taxon>Embryophyta</taxon>
        <taxon>Tracheophyta</taxon>
        <taxon>Spermatophyta</taxon>
        <taxon>Magnoliopsida</taxon>
        <taxon>eudicotyledons</taxon>
        <taxon>Gunneridae</taxon>
        <taxon>Pentapetalae</taxon>
        <taxon>asterids</taxon>
        <taxon>lamiids</taxon>
        <taxon>Gentianales</taxon>
        <taxon>Apocynaceae</taxon>
        <taxon>Rauvolfioideae</taxon>
        <taxon>Vinceae</taxon>
        <taxon>Catharanthinae</taxon>
        <taxon>Catharanthus</taxon>
    </lineage>
</organism>
<dbReference type="EMBL" id="CM044703">
    <property type="protein sequence ID" value="KAI5672485.1"/>
    <property type="molecule type" value="Genomic_DNA"/>
</dbReference>
<evidence type="ECO:0000313" key="2">
    <source>
        <dbReference type="Proteomes" id="UP001060085"/>
    </source>
</evidence>
<comment type="caution">
    <text evidence="1">The sequence shown here is derived from an EMBL/GenBank/DDBJ whole genome shotgun (WGS) entry which is preliminary data.</text>
</comment>
<accession>A0ACC0BIH3</accession>
<evidence type="ECO:0000313" key="1">
    <source>
        <dbReference type="EMBL" id="KAI5672485.1"/>
    </source>
</evidence>
<sequence>MYLWKYNYIPIGMIGDAQETVDLFQGLVTRAKAKRKEEEHKGMVAIFTKMIQNFTWHVVEEQGEDSRGQKPSCYLRYKRKYPKKQALESTVGFWPRRSKVHWPTVNGRTFKAVHGNAMGGEDVDRNGTKILLKVMLHKREPKEASVKDKKKRLKLQLDLRSHPTVDDRIGATIIGRSLCSRGQAYNTYHQRILVYTFLVHCFGELEDLETPQEILRRIEIENGKSNYQRECEKYHEGSNHSDDTHEGYNFGAYSRNDCDEKWRYLRSMITFYGNRSYGNKSMVDKGSMYRGDIVDRDMDRRNGIEDQGKSSEKELRIIHEHITISFSLNPLSLCHEVSLRELEMLLVAYTSHVCMFEELCAISLDRNIFLLVPCMLKCLTPYDSLANQLMPNVFKYLSSHASFVNHLIPSEAKLDLIFFELENLHDDSFIEPKVVENGVACAVLMFFMLGLRESHLIIIASFNASASNVACLLWLFEGLDPMKNPFKERGYGMTQDEHENMEIFQGPAKRSMARKIEEERTMKW</sequence>